<evidence type="ECO:0000313" key="3">
    <source>
        <dbReference type="Proteomes" id="UP000030752"/>
    </source>
</evidence>
<dbReference type="GeneID" id="19976630"/>
<accession>W2SC19</accession>
<feature type="compositionally biased region" description="Polar residues" evidence="1">
    <location>
        <begin position="43"/>
        <end position="60"/>
    </location>
</feature>
<dbReference type="InParanoid" id="W2SC19"/>
<keyword evidence="3" id="KW-1185">Reference proteome</keyword>
<organism evidence="2 3">
    <name type="scientific">Cyphellophora europaea (strain CBS 101466)</name>
    <name type="common">Phialophora europaea</name>
    <dbReference type="NCBI Taxonomy" id="1220924"/>
    <lineage>
        <taxon>Eukaryota</taxon>
        <taxon>Fungi</taxon>
        <taxon>Dikarya</taxon>
        <taxon>Ascomycota</taxon>
        <taxon>Pezizomycotina</taxon>
        <taxon>Eurotiomycetes</taxon>
        <taxon>Chaetothyriomycetidae</taxon>
        <taxon>Chaetothyriales</taxon>
        <taxon>Cyphellophoraceae</taxon>
        <taxon>Cyphellophora</taxon>
    </lineage>
</organism>
<evidence type="ECO:0000256" key="1">
    <source>
        <dbReference type="SAM" id="MobiDB-lite"/>
    </source>
</evidence>
<gene>
    <name evidence="2" type="ORF">HMPREF1541_09291</name>
</gene>
<name>W2SC19_CYPE1</name>
<dbReference type="AlphaFoldDB" id="W2SC19"/>
<feature type="compositionally biased region" description="Polar residues" evidence="1">
    <location>
        <begin position="21"/>
        <end position="33"/>
    </location>
</feature>
<dbReference type="EMBL" id="KB822712">
    <property type="protein sequence ID" value="ETN45459.1"/>
    <property type="molecule type" value="Genomic_DNA"/>
</dbReference>
<dbReference type="HOGENOM" id="CLU_540803_0_0_1"/>
<dbReference type="eggNOG" id="ENOG502TB45">
    <property type="taxonomic scope" value="Eukaryota"/>
</dbReference>
<evidence type="ECO:0000313" key="2">
    <source>
        <dbReference type="EMBL" id="ETN45459.1"/>
    </source>
</evidence>
<feature type="region of interest" description="Disordered" evidence="1">
    <location>
        <begin position="1"/>
        <end position="99"/>
    </location>
</feature>
<dbReference type="VEuPathDB" id="FungiDB:HMPREF1541_09291"/>
<dbReference type="Proteomes" id="UP000030752">
    <property type="component" value="Unassembled WGS sequence"/>
</dbReference>
<reference evidence="2 3" key="1">
    <citation type="submission" date="2013-03" db="EMBL/GenBank/DDBJ databases">
        <title>The Genome Sequence of Phialophora europaea CBS 101466.</title>
        <authorList>
            <consortium name="The Broad Institute Genomics Platform"/>
            <person name="Cuomo C."/>
            <person name="de Hoog S."/>
            <person name="Gorbushina A."/>
            <person name="Walker B."/>
            <person name="Young S.K."/>
            <person name="Zeng Q."/>
            <person name="Gargeya S."/>
            <person name="Fitzgerald M."/>
            <person name="Haas B."/>
            <person name="Abouelleil A."/>
            <person name="Allen A.W."/>
            <person name="Alvarado L."/>
            <person name="Arachchi H.M."/>
            <person name="Berlin A.M."/>
            <person name="Chapman S.B."/>
            <person name="Gainer-Dewar J."/>
            <person name="Goldberg J."/>
            <person name="Griggs A."/>
            <person name="Gujja S."/>
            <person name="Hansen M."/>
            <person name="Howarth C."/>
            <person name="Imamovic A."/>
            <person name="Ireland A."/>
            <person name="Larimer J."/>
            <person name="McCowan C."/>
            <person name="Murphy C."/>
            <person name="Pearson M."/>
            <person name="Poon T.W."/>
            <person name="Priest M."/>
            <person name="Roberts A."/>
            <person name="Saif S."/>
            <person name="Shea T."/>
            <person name="Sisk P."/>
            <person name="Sykes S."/>
            <person name="Wortman J."/>
            <person name="Nusbaum C."/>
            <person name="Birren B."/>
        </authorList>
    </citation>
    <scope>NUCLEOTIDE SEQUENCE [LARGE SCALE GENOMIC DNA]</scope>
    <source>
        <strain evidence="2 3">CBS 101466</strain>
    </source>
</reference>
<feature type="region of interest" description="Disordered" evidence="1">
    <location>
        <begin position="253"/>
        <end position="276"/>
    </location>
</feature>
<proteinExistence type="predicted"/>
<dbReference type="RefSeq" id="XP_008712187.1">
    <property type="nucleotide sequence ID" value="XM_008713965.1"/>
</dbReference>
<feature type="compositionally biased region" description="Basic and acidic residues" evidence="1">
    <location>
        <begin position="254"/>
        <end position="267"/>
    </location>
</feature>
<dbReference type="STRING" id="1220924.W2SC19"/>
<protein>
    <submittedName>
        <fullName evidence="2">Uncharacterized protein</fullName>
    </submittedName>
</protein>
<sequence>MCFRDSGETSEAPVRIRRRQPTNVGGWSSSPRSSYPGPISEPGDSNSRRNTSGKSRSRVVSSYDRNRGGRAPDEPLQDLLLPTKTKKDGTSKKAKNLQGSVAEKRPSEFEDIVFNIELDLEEDVVAELEQFVLFARLGLDDKCHTMFKETLEPYTWCFPVFAEYAEFLVRTMNREALRQLLKNPGTKAFAADELELLMVLEPLSRLSDDTDKNQQLVKRFDEKYLPDCPRLQAMLNAERDKHKSSMEYFSGSYKVDDQRKKQPEELSKPGSVNLDTGKSAQEQAFETYCALKASVRSVKHVWKPLMSYHQESLREGNLWQAQSSFVTLVKNMRPLPSLDPMWSEFGSTCNRQTPNDSAEVDLSFVTALNAYCEYRIWEVYKSMHEMDDTQRYHERPTIVGQLTSLCAALLDGGNRLKRQLDEVGEAQGGLFEAWRKNSLGLCKCVRTSIEAPETQDWEFLDTAEWSAGSEMFNHTMDHESCVAHLIDAQNLLSRIRIVRASHIY</sequence>
<feature type="compositionally biased region" description="Basic and acidic residues" evidence="1">
    <location>
        <begin position="64"/>
        <end position="73"/>
    </location>
</feature>